<dbReference type="InterPro" id="IPR002937">
    <property type="entry name" value="Amino_oxidase"/>
</dbReference>
<dbReference type="Gene3D" id="3.50.50.60">
    <property type="entry name" value="FAD/NAD(P)-binding domain"/>
    <property type="match status" value="2"/>
</dbReference>
<dbReference type="AlphaFoldDB" id="A0A1S1RCL5"/>
<accession>A0A1S1RCL5</accession>
<keyword evidence="8" id="KW-1185">Reference proteome</keyword>
<evidence type="ECO:0000259" key="6">
    <source>
        <dbReference type="Pfam" id="PF01593"/>
    </source>
</evidence>
<dbReference type="PANTHER" id="PTHR43734:SF1">
    <property type="entry name" value="PHYTOENE DESATURASE"/>
    <property type="match status" value="1"/>
</dbReference>
<evidence type="ECO:0000256" key="1">
    <source>
        <dbReference type="ARBA" id="ARBA00004829"/>
    </source>
</evidence>
<evidence type="ECO:0000256" key="2">
    <source>
        <dbReference type="ARBA" id="ARBA00022746"/>
    </source>
</evidence>
<dbReference type="EMBL" id="MBLM01000036">
    <property type="protein sequence ID" value="OHV43205.1"/>
    <property type="molecule type" value="Genomic_DNA"/>
</dbReference>
<gene>
    <name evidence="7" type="ORF">CC117_11385</name>
</gene>
<dbReference type="InterPro" id="IPR036188">
    <property type="entry name" value="FAD/NAD-bd_sf"/>
</dbReference>
<evidence type="ECO:0000256" key="5">
    <source>
        <dbReference type="SAM" id="MobiDB-lite"/>
    </source>
</evidence>
<comment type="pathway">
    <text evidence="1 4">Carotenoid biosynthesis.</text>
</comment>
<evidence type="ECO:0000313" key="7">
    <source>
        <dbReference type="EMBL" id="OHV43205.1"/>
    </source>
</evidence>
<dbReference type="SUPFAM" id="SSF51905">
    <property type="entry name" value="FAD/NAD(P)-binding domain"/>
    <property type="match status" value="1"/>
</dbReference>
<sequence>MAAVVVVGAGVGGLAAAARLAAAGHRVTVCEATDSVGGKLGWYERDGYGFDTGPSLLTMPEVFEDLFTATGGPLAAAVTLRRLDPIARYRFADGTTLDAHSDEVAFLAELDARLGAGAGEQWRRLDARAHRAWAASERPFLHNPVSLPALAGLAVRRPGALAAVAPGATLRGLGRRYLTDPRLRMMLDRYATYTGSDPRRAPAVLVTVPHAERRFGGWYIPGGLRLLGRAIAGRAAERGAVIRTGTPVAQITRTPGGRVDGVRLADGILLPADIVISGVDAARLYDGAPAERPGRRGARPLVDHPASRRRLRRLAPSLSGFVLLLALRGRTPGLAHHTVLFPADYDAEFDAVFGGRLPRDPTVYVAAPDDPVTAPPGDEAWFVLVNASPHTRPRSGDSGGDDGDSGGGLDWDRPGLVDAYARRILDLLAERGLDVRERLRWYRAISPADLARATGAPGGAIYGVSSNGPRSAFLRPRNRSPVPGLFLVGGSAHPGGGLPLVTLSAKIVSEMIGPA</sequence>
<evidence type="ECO:0000256" key="3">
    <source>
        <dbReference type="ARBA" id="ARBA00023002"/>
    </source>
</evidence>
<keyword evidence="2 4" id="KW-0125">Carotenoid biosynthesis</keyword>
<dbReference type="RefSeq" id="WP_071082779.1">
    <property type="nucleotide sequence ID" value="NZ_MBLM01000036.1"/>
</dbReference>
<feature type="region of interest" description="Disordered" evidence="5">
    <location>
        <begin position="390"/>
        <end position="410"/>
    </location>
</feature>
<organism evidence="7 8">
    <name type="scientific">Parafrankia colletiae</name>
    <dbReference type="NCBI Taxonomy" id="573497"/>
    <lineage>
        <taxon>Bacteria</taxon>
        <taxon>Bacillati</taxon>
        <taxon>Actinomycetota</taxon>
        <taxon>Actinomycetes</taxon>
        <taxon>Frankiales</taxon>
        <taxon>Frankiaceae</taxon>
        <taxon>Parafrankia</taxon>
    </lineage>
</organism>
<dbReference type="Proteomes" id="UP000179627">
    <property type="component" value="Unassembled WGS sequence"/>
</dbReference>
<dbReference type="InterPro" id="IPR014105">
    <property type="entry name" value="Carotenoid/retinoid_OxRdtase"/>
</dbReference>
<dbReference type="OrthoDB" id="9774675at2"/>
<evidence type="ECO:0000256" key="4">
    <source>
        <dbReference type="RuleBase" id="RU362075"/>
    </source>
</evidence>
<dbReference type="Pfam" id="PF01593">
    <property type="entry name" value="Amino_oxidase"/>
    <property type="match status" value="1"/>
</dbReference>
<comment type="similarity">
    <text evidence="4">Belongs to the carotenoid/retinoid oxidoreductase family.</text>
</comment>
<dbReference type="PANTHER" id="PTHR43734">
    <property type="entry name" value="PHYTOENE DESATURASE"/>
    <property type="match status" value="1"/>
</dbReference>
<keyword evidence="3 4" id="KW-0560">Oxidoreductase</keyword>
<proteinExistence type="inferred from homology"/>
<reference evidence="8" key="1">
    <citation type="submission" date="2016-07" db="EMBL/GenBank/DDBJ databases">
        <title>Sequence Frankia sp. strain CcI1.17.</title>
        <authorList>
            <person name="Ghodhbane-Gtari F."/>
            <person name="Swanson E."/>
            <person name="Gueddou A."/>
            <person name="Morris K."/>
            <person name="Hezbri K."/>
            <person name="Ktari A."/>
            <person name="Nouioui I."/>
            <person name="Abebe-Akele F."/>
            <person name="Simpson S."/>
            <person name="Thomas K."/>
            <person name="Gtari M."/>
            <person name="Tisa L.S."/>
            <person name="Hurst S."/>
        </authorList>
    </citation>
    <scope>NUCLEOTIDE SEQUENCE [LARGE SCALE GENOMIC DNA]</scope>
    <source>
        <strain evidence="8">Cc1.17</strain>
    </source>
</reference>
<comment type="caution">
    <text evidence="7">The sequence shown here is derived from an EMBL/GenBank/DDBJ whole genome shotgun (WGS) entry which is preliminary data.</text>
</comment>
<feature type="domain" description="Amine oxidase" evidence="6">
    <location>
        <begin position="12"/>
        <end position="285"/>
    </location>
</feature>
<dbReference type="NCBIfam" id="TIGR02734">
    <property type="entry name" value="crtI_fam"/>
    <property type="match status" value="1"/>
</dbReference>
<protein>
    <submittedName>
        <fullName evidence="7">Phytoene desaturase</fullName>
    </submittedName>
</protein>
<name>A0A1S1RCL5_9ACTN</name>
<evidence type="ECO:0000313" key="8">
    <source>
        <dbReference type="Proteomes" id="UP000179627"/>
    </source>
</evidence>
<dbReference type="GO" id="GO:0016491">
    <property type="term" value="F:oxidoreductase activity"/>
    <property type="evidence" value="ECO:0007669"/>
    <property type="project" value="UniProtKB-KW"/>
</dbReference>
<dbReference type="GO" id="GO:0016117">
    <property type="term" value="P:carotenoid biosynthetic process"/>
    <property type="evidence" value="ECO:0007669"/>
    <property type="project" value="UniProtKB-KW"/>
</dbReference>